<evidence type="ECO:0000313" key="1">
    <source>
        <dbReference type="EMBL" id="EAY29304.1"/>
    </source>
</evidence>
<protein>
    <recommendedName>
        <fullName evidence="3">STAS/SEC14 domain-containing protein</fullName>
    </recommendedName>
</protein>
<name>A1ZJK1_MICM2</name>
<proteinExistence type="predicted"/>
<evidence type="ECO:0008006" key="3">
    <source>
        <dbReference type="Google" id="ProtNLM"/>
    </source>
</evidence>
<dbReference type="Proteomes" id="UP000004095">
    <property type="component" value="Unassembled WGS sequence"/>
</dbReference>
<comment type="caution">
    <text evidence="1">The sequence shown here is derived from an EMBL/GenBank/DDBJ whole genome shotgun (WGS) entry which is preliminary data.</text>
</comment>
<organism evidence="1 2">
    <name type="scientific">Microscilla marina ATCC 23134</name>
    <dbReference type="NCBI Taxonomy" id="313606"/>
    <lineage>
        <taxon>Bacteria</taxon>
        <taxon>Pseudomonadati</taxon>
        <taxon>Bacteroidota</taxon>
        <taxon>Cytophagia</taxon>
        <taxon>Cytophagales</taxon>
        <taxon>Microscillaceae</taxon>
        <taxon>Microscilla</taxon>
    </lineage>
</organism>
<sequence>MSMEKCYENDQALIEYDAIHYALILTWKHFVQGEKYRETLLAFYDLSEQKNIKKWCFDGREHGTIARNDQQWVANETIKRAFHINPIKTALILSRNVFLQHSIDNVIETINTRTNYEASNDIYRIFKTREEGLEWLYE</sequence>
<dbReference type="RefSeq" id="WP_002696270.1">
    <property type="nucleotide sequence ID" value="NZ_AAWS01000011.1"/>
</dbReference>
<evidence type="ECO:0000313" key="2">
    <source>
        <dbReference type="Proteomes" id="UP000004095"/>
    </source>
</evidence>
<dbReference type="EMBL" id="AAWS01000011">
    <property type="protein sequence ID" value="EAY29304.1"/>
    <property type="molecule type" value="Genomic_DNA"/>
</dbReference>
<gene>
    <name evidence="1" type="ORF">M23134_01358</name>
</gene>
<dbReference type="AlphaFoldDB" id="A1ZJK1"/>
<accession>A1ZJK1</accession>
<keyword evidence="2" id="KW-1185">Reference proteome</keyword>
<reference evidence="1 2" key="1">
    <citation type="submission" date="2007-01" db="EMBL/GenBank/DDBJ databases">
        <authorList>
            <person name="Haygood M."/>
            <person name="Podell S."/>
            <person name="Anderson C."/>
            <person name="Hopkinson B."/>
            <person name="Roe K."/>
            <person name="Barbeau K."/>
            <person name="Gaasterland T."/>
            <person name="Ferriera S."/>
            <person name="Johnson J."/>
            <person name="Kravitz S."/>
            <person name="Beeson K."/>
            <person name="Sutton G."/>
            <person name="Rogers Y.-H."/>
            <person name="Friedman R."/>
            <person name="Frazier M."/>
            <person name="Venter J.C."/>
        </authorList>
    </citation>
    <scope>NUCLEOTIDE SEQUENCE [LARGE SCALE GENOMIC DNA]</scope>
    <source>
        <strain evidence="1 2">ATCC 23134</strain>
    </source>
</reference>